<dbReference type="EMBL" id="JOJR01007841">
    <property type="protein sequence ID" value="RCN26346.1"/>
    <property type="molecule type" value="Genomic_DNA"/>
</dbReference>
<dbReference type="OrthoDB" id="5575at2759"/>
<name>A0A368F2M6_ANCCA</name>
<comment type="caution">
    <text evidence="1">The sequence shown here is derived from an EMBL/GenBank/DDBJ whole genome shotgun (WGS) entry which is preliminary data.</text>
</comment>
<proteinExistence type="predicted"/>
<dbReference type="SUPFAM" id="SSF81296">
    <property type="entry name" value="E set domains"/>
    <property type="match status" value="1"/>
</dbReference>
<dbReference type="Proteomes" id="UP000252519">
    <property type="component" value="Unassembled WGS sequence"/>
</dbReference>
<protein>
    <submittedName>
        <fullName evidence="1">Uncharacterized protein</fullName>
    </submittedName>
</protein>
<dbReference type="InterPro" id="IPR035892">
    <property type="entry name" value="C2_domain_sf"/>
</dbReference>
<keyword evidence="2" id="KW-1185">Reference proteome</keyword>
<dbReference type="Gene3D" id="2.60.40.150">
    <property type="entry name" value="C2 domain"/>
    <property type="match status" value="1"/>
</dbReference>
<dbReference type="STRING" id="29170.A0A368F2M6"/>
<sequence length="113" mass="12916">MQLDFVAQSAGRFEYKLYFICDSYLGADQEFDFSVKVEGTLLAYLTIVVAESEEEMMIESSETANHYPGKALLPLFSFLQLCSVYFACTEQVVVFVFEDSSLTILLLCYKLWL</sequence>
<evidence type="ECO:0000313" key="1">
    <source>
        <dbReference type="EMBL" id="RCN26346.1"/>
    </source>
</evidence>
<accession>A0A368F2M6</accession>
<dbReference type="InterPro" id="IPR014756">
    <property type="entry name" value="Ig_E-set"/>
</dbReference>
<organism evidence="1 2">
    <name type="scientific">Ancylostoma caninum</name>
    <name type="common">Dog hookworm</name>
    <dbReference type="NCBI Taxonomy" id="29170"/>
    <lineage>
        <taxon>Eukaryota</taxon>
        <taxon>Metazoa</taxon>
        <taxon>Ecdysozoa</taxon>
        <taxon>Nematoda</taxon>
        <taxon>Chromadorea</taxon>
        <taxon>Rhabditida</taxon>
        <taxon>Rhabditina</taxon>
        <taxon>Rhabditomorpha</taxon>
        <taxon>Strongyloidea</taxon>
        <taxon>Ancylostomatidae</taxon>
        <taxon>Ancylostomatinae</taxon>
        <taxon>Ancylostoma</taxon>
    </lineage>
</organism>
<evidence type="ECO:0000313" key="2">
    <source>
        <dbReference type="Proteomes" id="UP000252519"/>
    </source>
</evidence>
<reference evidence="1 2" key="1">
    <citation type="submission" date="2014-10" db="EMBL/GenBank/DDBJ databases">
        <title>Draft genome of the hookworm Ancylostoma caninum.</title>
        <authorList>
            <person name="Mitreva M."/>
        </authorList>
    </citation>
    <scope>NUCLEOTIDE SEQUENCE [LARGE SCALE GENOMIC DNA]</scope>
    <source>
        <strain evidence="1 2">Baltimore</strain>
    </source>
</reference>
<dbReference type="AlphaFoldDB" id="A0A368F2M6"/>
<gene>
    <name evidence="1" type="ORF">ANCCAN_27928</name>
</gene>